<feature type="transmembrane region" description="Helical" evidence="1">
    <location>
        <begin position="98"/>
        <end position="123"/>
    </location>
</feature>
<feature type="transmembrane region" description="Helical" evidence="1">
    <location>
        <begin position="165"/>
        <end position="189"/>
    </location>
</feature>
<organism evidence="2 3">
    <name type="scientific">Aureimonas pseudogalii</name>
    <dbReference type="NCBI Taxonomy" id="1744844"/>
    <lineage>
        <taxon>Bacteria</taxon>
        <taxon>Pseudomonadati</taxon>
        <taxon>Pseudomonadota</taxon>
        <taxon>Alphaproteobacteria</taxon>
        <taxon>Hyphomicrobiales</taxon>
        <taxon>Aurantimonadaceae</taxon>
        <taxon>Aureimonas</taxon>
    </lineage>
</organism>
<reference evidence="2 3" key="1">
    <citation type="submission" date="2020-08" db="EMBL/GenBank/DDBJ databases">
        <title>Genomic Encyclopedia of Type Strains, Phase IV (KMG-IV): sequencing the most valuable type-strain genomes for metagenomic binning, comparative biology and taxonomic classification.</title>
        <authorList>
            <person name="Goeker M."/>
        </authorList>
    </citation>
    <scope>NUCLEOTIDE SEQUENCE [LARGE SCALE GENOMIC DNA]</scope>
    <source>
        <strain evidence="2 3">DSM 102238</strain>
    </source>
</reference>
<feature type="transmembrane region" description="Helical" evidence="1">
    <location>
        <begin position="64"/>
        <end position="86"/>
    </location>
</feature>
<evidence type="ECO:0000256" key="1">
    <source>
        <dbReference type="SAM" id="Phobius"/>
    </source>
</evidence>
<dbReference type="PANTHER" id="PTHR37314">
    <property type="entry name" value="SLR0142 PROTEIN"/>
    <property type="match status" value="1"/>
</dbReference>
<dbReference type="AlphaFoldDB" id="A0A7W6E8M3"/>
<keyword evidence="1" id="KW-1133">Transmembrane helix</keyword>
<name>A0A7W6E8M3_9HYPH</name>
<dbReference type="InterPro" id="IPR010699">
    <property type="entry name" value="DUF1275"/>
</dbReference>
<protein>
    <submittedName>
        <fullName evidence="2">Uncharacterized membrane protein YoaK (UPF0700 family)</fullName>
    </submittedName>
</protein>
<proteinExistence type="predicted"/>
<evidence type="ECO:0000313" key="2">
    <source>
        <dbReference type="EMBL" id="MBB3996249.1"/>
    </source>
</evidence>
<sequence length="243" mass="25662">MPMRRRVHRRRGVRLTVGLLFAAALSFTAGLTDVVGFLLAGDFVSFMSGNTTRLAISISEGDEARILHLAEVIAGFVVGNAAGVLLMRWTRGSHAALLVGLAAVMTGATLTGEATLTVLALVFSMGALNVALEEVAGHSVGVTYVTGALSRFGRGLGRTMLGEAATGWWIQVVPWLGMISGALAGAFLWREIDRTAIFAAAFAAALIGLASLAIPRRWRLGYLMRKPAPRRVPVARPRDAAPA</sequence>
<feature type="transmembrane region" description="Helical" evidence="1">
    <location>
        <begin position="195"/>
        <end position="215"/>
    </location>
</feature>
<keyword evidence="3" id="KW-1185">Reference proteome</keyword>
<dbReference type="RefSeq" id="WP_183196718.1">
    <property type="nucleotide sequence ID" value="NZ_JACIEK010000001.1"/>
</dbReference>
<dbReference type="Pfam" id="PF06912">
    <property type="entry name" value="DUF1275"/>
    <property type="match status" value="1"/>
</dbReference>
<keyword evidence="1" id="KW-0812">Transmembrane</keyword>
<comment type="caution">
    <text evidence="2">The sequence shown here is derived from an EMBL/GenBank/DDBJ whole genome shotgun (WGS) entry which is preliminary data.</text>
</comment>
<evidence type="ECO:0000313" key="3">
    <source>
        <dbReference type="Proteomes" id="UP000542776"/>
    </source>
</evidence>
<dbReference type="PANTHER" id="PTHR37314:SF4">
    <property type="entry name" value="UPF0700 TRANSMEMBRANE PROTEIN YOAK"/>
    <property type="match status" value="1"/>
</dbReference>
<dbReference type="Proteomes" id="UP000542776">
    <property type="component" value="Unassembled WGS sequence"/>
</dbReference>
<keyword evidence="1" id="KW-0472">Membrane</keyword>
<gene>
    <name evidence="2" type="ORF">GGR04_000070</name>
</gene>
<dbReference type="EMBL" id="JACIEK010000001">
    <property type="protein sequence ID" value="MBB3996249.1"/>
    <property type="molecule type" value="Genomic_DNA"/>
</dbReference>
<accession>A0A7W6E8M3</accession>